<sequence>MLVTFTCESYGKLIFFGNVARHLIKLMGHSDNIPGAIKAEEVEQALNNLLAGLNQTNKNAPLPRDKEDEPPISLATRAVPLIDMLKSAQKHQSDIIWQ</sequence>
<dbReference type="EMBL" id="UGNV01000001">
    <property type="protein sequence ID" value="STX29002.1"/>
    <property type="molecule type" value="Genomic_DNA"/>
</dbReference>
<dbReference type="AlphaFoldDB" id="A0A378I226"/>
<dbReference type="Proteomes" id="UP000254968">
    <property type="component" value="Unassembled WGS sequence"/>
</dbReference>
<dbReference type="OrthoDB" id="5625523at2"/>
<gene>
    <name evidence="1" type="ORF">NCTC13315_01536</name>
</gene>
<dbReference type="Pfam" id="PF08895">
    <property type="entry name" value="DUF1840"/>
    <property type="match status" value="1"/>
</dbReference>
<dbReference type="RefSeq" id="WP_115302706.1">
    <property type="nucleotide sequence ID" value="NZ_CAAAHO010000004.1"/>
</dbReference>
<name>A0A378I226_9GAMM</name>
<evidence type="ECO:0000313" key="1">
    <source>
        <dbReference type="EMBL" id="STX29002.1"/>
    </source>
</evidence>
<evidence type="ECO:0000313" key="2">
    <source>
        <dbReference type="Proteomes" id="UP000254968"/>
    </source>
</evidence>
<reference evidence="1 2" key="1">
    <citation type="submission" date="2018-06" db="EMBL/GenBank/DDBJ databases">
        <authorList>
            <consortium name="Pathogen Informatics"/>
            <person name="Doyle S."/>
        </authorList>
    </citation>
    <scope>NUCLEOTIDE SEQUENCE [LARGE SCALE GENOMIC DNA]</scope>
    <source>
        <strain evidence="1 2">NCTC13315</strain>
    </source>
</reference>
<protein>
    <submittedName>
        <fullName evidence="1">Domain of uncharacterized function (DUF1840)</fullName>
    </submittedName>
</protein>
<dbReference type="InterPro" id="IPR014991">
    <property type="entry name" value="DUF1840"/>
</dbReference>
<organism evidence="1 2">
    <name type="scientific">Legionella beliardensis</name>
    <dbReference type="NCBI Taxonomy" id="91822"/>
    <lineage>
        <taxon>Bacteria</taxon>
        <taxon>Pseudomonadati</taxon>
        <taxon>Pseudomonadota</taxon>
        <taxon>Gammaproteobacteria</taxon>
        <taxon>Legionellales</taxon>
        <taxon>Legionellaceae</taxon>
        <taxon>Legionella</taxon>
    </lineage>
</organism>
<accession>A0A378I226</accession>
<proteinExistence type="predicted"/>
<keyword evidence="2" id="KW-1185">Reference proteome</keyword>